<dbReference type="AlphaFoldDB" id="A0A2Z7CA15"/>
<sequence length="174" mass="19388">MVIGSLATLDLSMVVDLIGIFELKGPYYTLTIIDWFLQGPNCYFGLGGLKNYFDIIMFSFVNCAYRFDLIVDRDYDVATTMDLKPMFTGPGPDPGPLTCYIFPSPPPFPSPSSSPVADAVVARRLLLPYSEVVLTISCKTTKELIFRSWTGLEGRCRSTIEMSIPSWNWSEPGT</sequence>
<name>A0A2Z7CA15_9LAMI</name>
<keyword evidence="2" id="KW-1185">Reference proteome</keyword>
<evidence type="ECO:0000313" key="1">
    <source>
        <dbReference type="EMBL" id="KZV41293.1"/>
    </source>
</evidence>
<evidence type="ECO:0000313" key="2">
    <source>
        <dbReference type="Proteomes" id="UP000250235"/>
    </source>
</evidence>
<accession>A0A2Z7CA15</accession>
<dbReference type="Proteomes" id="UP000250235">
    <property type="component" value="Unassembled WGS sequence"/>
</dbReference>
<dbReference type="EMBL" id="KQ999547">
    <property type="protein sequence ID" value="KZV41293.1"/>
    <property type="molecule type" value="Genomic_DNA"/>
</dbReference>
<reference evidence="1 2" key="1">
    <citation type="journal article" date="2015" name="Proc. Natl. Acad. Sci. U.S.A.">
        <title>The resurrection genome of Boea hygrometrica: A blueprint for survival of dehydration.</title>
        <authorList>
            <person name="Xiao L."/>
            <person name="Yang G."/>
            <person name="Zhang L."/>
            <person name="Yang X."/>
            <person name="Zhao S."/>
            <person name="Ji Z."/>
            <person name="Zhou Q."/>
            <person name="Hu M."/>
            <person name="Wang Y."/>
            <person name="Chen M."/>
            <person name="Xu Y."/>
            <person name="Jin H."/>
            <person name="Xiao X."/>
            <person name="Hu G."/>
            <person name="Bao F."/>
            <person name="Hu Y."/>
            <person name="Wan P."/>
            <person name="Li L."/>
            <person name="Deng X."/>
            <person name="Kuang T."/>
            <person name="Xiang C."/>
            <person name="Zhu J.K."/>
            <person name="Oliver M.J."/>
            <person name="He Y."/>
        </authorList>
    </citation>
    <scope>NUCLEOTIDE SEQUENCE [LARGE SCALE GENOMIC DNA]</scope>
    <source>
        <strain evidence="2">cv. XS01</strain>
    </source>
</reference>
<organism evidence="1 2">
    <name type="scientific">Dorcoceras hygrometricum</name>
    <dbReference type="NCBI Taxonomy" id="472368"/>
    <lineage>
        <taxon>Eukaryota</taxon>
        <taxon>Viridiplantae</taxon>
        <taxon>Streptophyta</taxon>
        <taxon>Embryophyta</taxon>
        <taxon>Tracheophyta</taxon>
        <taxon>Spermatophyta</taxon>
        <taxon>Magnoliopsida</taxon>
        <taxon>eudicotyledons</taxon>
        <taxon>Gunneridae</taxon>
        <taxon>Pentapetalae</taxon>
        <taxon>asterids</taxon>
        <taxon>lamiids</taxon>
        <taxon>Lamiales</taxon>
        <taxon>Gesneriaceae</taxon>
        <taxon>Didymocarpoideae</taxon>
        <taxon>Trichosporeae</taxon>
        <taxon>Loxocarpinae</taxon>
        <taxon>Dorcoceras</taxon>
    </lineage>
</organism>
<proteinExistence type="predicted"/>
<protein>
    <submittedName>
        <fullName evidence="1">Uncharacterized protein</fullName>
    </submittedName>
</protein>
<gene>
    <name evidence="1" type="ORF">F511_41011</name>
</gene>